<gene>
    <name evidence="2" type="ORF">LYSHEL_06800</name>
</gene>
<dbReference type="InterPro" id="IPR015813">
    <property type="entry name" value="Pyrv/PenolPyrv_kinase-like_dom"/>
</dbReference>
<evidence type="ECO:0000313" key="2">
    <source>
        <dbReference type="EMBL" id="BCT94809.1"/>
    </source>
</evidence>
<keyword evidence="3" id="KW-1185">Reference proteome</keyword>
<protein>
    <submittedName>
        <fullName evidence="2">Phosphonomutase</fullName>
    </submittedName>
</protein>
<evidence type="ECO:0000256" key="1">
    <source>
        <dbReference type="ARBA" id="ARBA00022723"/>
    </source>
</evidence>
<dbReference type="InterPro" id="IPR039556">
    <property type="entry name" value="ICL/PEPM"/>
</dbReference>
<evidence type="ECO:0000313" key="3">
    <source>
        <dbReference type="Proteomes" id="UP000680514"/>
    </source>
</evidence>
<reference evidence="2 3" key="1">
    <citation type="submission" date="2021-03" db="EMBL/GenBank/DDBJ databases">
        <title>Complete Genome Sequences of Two Lysobacter Strains Isolated from Sea Water (Lysobacter caseinilyticus) and Soil (Lysobacter helvus) in South Korea.</title>
        <authorList>
            <person name="Watanabe Y."/>
            <person name="Arakawa K."/>
        </authorList>
    </citation>
    <scope>NUCLEOTIDE SEQUENCE [LARGE SCALE GENOMIC DNA]</scope>
    <source>
        <strain evidence="2 3">D10</strain>
    </source>
</reference>
<dbReference type="PANTHER" id="PTHR42905:SF16">
    <property type="entry name" value="CARBOXYPHOSPHONOENOLPYRUVATE PHOSPHONOMUTASE-LIKE PROTEIN (AFU_ORTHOLOGUE AFUA_5G07230)"/>
    <property type="match status" value="1"/>
</dbReference>
<dbReference type="CDD" id="cd00377">
    <property type="entry name" value="ICL_PEPM"/>
    <property type="match status" value="1"/>
</dbReference>
<dbReference type="Gene3D" id="3.20.20.60">
    <property type="entry name" value="Phosphoenolpyruvate-binding domains"/>
    <property type="match status" value="1"/>
</dbReference>
<dbReference type="Proteomes" id="UP000680514">
    <property type="component" value="Chromosome"/>
</dbReference>
<accession>A0ABM7QBE1</accession>
<dbReference type="EMBL" id="AP024546">
    <property type="protein sequence ID" value="BCT94809.1"/>
    <property type="molecule type" value="Genomic_DNA"/>
</dbReference>
<dbReference type="RefSeq" id="WP_213435706.1">
    <property type="nucleotide sequence ID" value="NZ_AP024546.1"/>
</dbReference>
<dbReference type="InterPro" id="IPR040442">
    <property type="entry name" value="Pyrv_kinase-like_dom_sf"/>
</dbReference>
<name>A0ABM7QBE1_9GAMM</name>
<organism evidence="2 3">
    <name type="scientific">Lysobacter helvus</name>
    <dbReference type="NCBI Taxonomy" id="2675059"/>
    <lineage>
        <taxon>Bacteria</taxon>
        <taxon>Pseudomonadati</taxon>
        <taxon>Pseudomonadota</taxon>
        <taxon>Gammaproteobacteria</taxon>
        <taxon>Lysobacterales</taxon>
        <taxon>Lysobacteraceae</taxon>
        <taxon>Lysobacter</taxon>
    </lineage>
</organism>
<dbReference type="Pfam" id="PF13714">
    <property type="entry name" value="PEP_mutase"/>
    <property type="match status" value="1"/>
</dbReference>
<keyword evidence="1" id="KW-0479">Metal-binding</keyword>
<sequence>MQADLALRLQTLHAQAAPLVVYNAWDAGSAGAIREAGSPLVATSSWAIAAAQGYEDGEALPLDVLAQIVPRIVAKVPDVPVTVDFEGGYAEDGATVANNVARLLDLGVVGINFEDRVVKGKGLYSIEAQSARIAAIRAMAEVRGIPMFINARSDVYFDDGFAPEQRLEAAKARAAAYASAGASGFFAPGLANIDEIRALCASTPLPVNVMMWPGLPDLAALTQAGVKRISHGPGPYRAAMQGVQAAASALFGTGRR</sequence>
<proteinExistence type="predicted"/>
<dbReference type="PANTHER" id="PTHR42905">
    <property type="entry name" value="PHOSPHOENOLPYRUVATE CARBOXYLASE"/>
    <property type="match status" value="1"/>
</dbReference>
<dbReference type="SUPFAM" id="SSF51621">
    <property type="entry name" value="Phosphoenolpyruvate/pyruvate domain"/>
    <property type="match status" value="1"/>
</dbReference>